<organism evidence="4 5">
    <name type="scientific">Cycloclasticus zancles 78-ME</name>
    <dbReference type="NCBI Taxonomy" id="1198232"/>
    <lineage>
        <taxon>Bacteria</taxon>
        <taxon>Pseudomonadati</taxon>
        <taxon>Pseudomonadota</taxon>
        <taxon>Gammaproteobacteria</taxon>
        <taxon>Thiotrichales</taxon>
        <taxon>Piscirickettsiaceae</taxon>
        <taxon>Cycloclasticus</taxon>
    </lineage>
</organism>
<feature type="domain" description="Acyltransferase 3" evidence="2">
    <location>
        <begin position="9"/>
        <end position="332"/>
    </location>
</feature>
<accession>S5T7J5</accession>
<dbReference type="InterPro" id="IPR043968">
    <property type="entry name" value="SGNH"/>
</dbReference>
<evidence type="ECO:0000256" key="1">
    <source>
        <dbReference type="SAM" id="Phobius"/>
    </source>
</evidence>
<dbReference type="eggNOG" id="COG1835">
    <property type="taxonomic scope" value="Bacteria"/>
</dbReference>
<keyword evidence="1" id="KW-0812">Transmembrane</keyword>
<dbReference type="KEGG" id="cza:CYCME_1428"/>
<dbReference type="EMBL" id="CP005996">
    <property type="protein sequence ID" value="AGS39756.1"/>
    <property type="molecule type" value="Genomic_DNA"/>
</dbReference>
<keyword evidence="1" id="KW-0472">Membrane</keyword>
<dbReference type="HOGENOM" id="CLU_005679_10_4_6"/>
<evidence type="ECO:0000259" key="2">
    <source>
        <dbReference type="Pfam" id="PF01757"/>
    </source>
</evidence>
<evidence type="ECO:0000313" key="4">
    <source>
        <dbReference type="EMBL" id="AGS39756.1"/>
    </source>
</evidence>
<feature type="transmembrane region" description="Helical" evidence="1">
    <location>
        <begin position="355"/>
        <end position="377"/>
    </location>
</feature>
<evidence type="ECO:0000259" key="3">
    <source>
        <dbReference type="Pfam" id="PF19040"/>
    </source>
</evidence>
<dbReference type="GO" id="GO:0016747">
    <property type="term" value="F:acyltransferase activity, transferring groups other than amino-acyl groups"/>
    <property type="evidence" value="ECO:0007669"/>
    <property type="project" value="InterPro"/>
</dbReference>
<dbReference type="RefSeq" id="WP_020932594.1">
    <property type="nucleotide sequence ID" value="NC_021917.1"/>
</dbReference>
<feature type="transmembrane region" description="Helical" evidence="1">
    <location>
        <begin position="247"/>
        <end position="264"/>
    </location>
</feature>
<feature type="domain" description="SGNH" evidence="3">
    <location>
        <begin position="390"/>
        <end position="636"/>
    </location>
</feature>
<dbReference type="Proteomes" id="UP000015380">
    <property type="component" value="Chromosome"/>
</dbReference>
<dbReference type="InterPro" id="IPR050879">
    <property type="entry name" value="Acyltransferase_3"/>
</dbReference>
<keyword evidence="4" id="KW-0808">Transferase</keyword>
<keyword evidence="4" id="KW-0012">Acyltransferase</keyword>
<sequence>MPEINYRRDIDGLRAIAVLIVIFYHLDFSLFSGGFIGVDVFFVISGFLITKTIQQDIRADKFTFTRFYVKRIRRIIPALFVTTLTTLIISLYILPVNELKELLASIVSVATFTSNIFFWQHVDYFSTVSDLKPLLHTWSLGIEEQFYLLFPVFMFLTVNLKNNSILFIVLILLASSFALGVSPLAAQHPSANFFLPATRFWELLAGTTLAFIPSRFNLHNIYLKNSAALMGLLIIALGATLLSYKSLFPGINALYPVVGAMLIIHSGKGDKTLIAAFLSIGLIRYIGLISFSLYLWHWPIIALLKNVIFGELTITTKLSALTLTFVLSALSYRFVEQPFRTNQRLKETLHIKSGLIALGSLGAIAIIILLFIFFRAIDQGIKPTPMNKDCFKDEETIKSSENCSFGDIKSNRIFLLFGDSHAAAMYPAFHKLALDEKWRGIIASIDGCPPLFGIFRLDGIGTASNCSGVYADNVKTFVTNNKELIEAVFLTARWPIYEKGAFKNGRLLNETHFLSDQDMRSENAADSSKVLLKALRRTVNFFNALKIRTIIIEPPPKLNLFINSWRERKDVPRTEFIKKRLYLHKALNKLPLVEIIDPINIFCPTERCKMYDAYKPLYTDDNHVSRTGALLFYPLLKSVLNQPPKYNDGNSNE</sequence>
<dbReference type="PATRIC" id="fig|1198232.3.peg.1417"/>
<keyword evidence="1" id="KW-1133">Transmembrane helix</keyword>
<feature type="transmembrane region" description="Helical" evidence="1">
    <location>
        <begin position="318"/>
        <end position="335"/>
    </location>
</feature>
<dbReference type="PANTHER" id="PTHR23028">
    <property type="entry name" value="ACETYLTRANSFERASE"/>
    <property type="match status" value="1"/>
</dbReference>
<proteinExistence type="predicted"/>
<reference evidence="4 5" key="1">
    <citation type="submission" date="2013-05" db="EMBL/GenBank/DDBJ databases">
        <title>Between feast and famine: a lifestyle of most important marine PAH-degrading bacterium Cycloclasticus sp. 7ME.</title>
        <authorList>
            <person name="Yakimov M.M."/>
            <person name="Messina E."/>
            <person name="Genovese M."/>
            <person name="Denaro R."/>
            <person name="Crisafi F."/>
            <person name="Russo D."/>
            <person name="Cappello S."/>
            <person name="Santisi S."/>
            <person name="Smedile F."/>
            <person name="Golyshina O.V."/>
            <person name="Tran H."/>
            <person name="Pieper D.H."/>
            <person name="Golyshin P.N."/>
            <person name="Giuliano L."/>
        </authorList>
    </citation>
    <scope>NUCLEOTIDE SEQUENCE [LARGE SCALE GENOMIC DNA]</scope>
    <source>
        <strain evidence="4 5">78-ME</strain>
    </source>
</reference>
<name>S5T7J5_9GAMM</name>
<feature type="transmembrane region" description="Helical" evidence="1">
    <location>
        <begin position="276"/>
        <end position="298"/>
    </location>
</feature>
<dbReference type="InterPro" id="IPR002656">
    <property type="entry name" value="Acyl_transf_3_dom"/>
</dbReference>
<keyword evidence="5" id="KW-1185">Reference proteome</keyword>
<feature type="transmembrane region" description="Helical" evidence="1">
    <location>
        <begin position="164"/>
        <end position="186"/>
    </location>
</feature>
<feature type="transmembrane region" description="Helical" evidence="1">
    <location>
        <begin position="102"/>
        <end position="122"/>
    </location>
</feature>
<feature type="transmembrane region" description="Helical" evidence="1">
    <location>
        <begin position="221"/>
        <end position="241"/>
    </location>
</feature>
<dbReference type="Pfam" id="PF01757">
    <property type="entry name" value="Acyl_transf_3"/>
    <property type="match status" value="1"/>
</dbReference>
<reference evidence="5" key="2">
    <citation type="journal article" date="2016" name="Environ. Microbiol. Rep.">
        <title>Analysis of defence systems and a conjugative IncP-1 plasmid in the marine polyaromatic hydrocarbons-degrading bacterium Cycloclasticus sp. 78-ME.</title>
        <authorList>
            <person name="Yakimov M.M."/>
            <person name="Crisafi F."/>
            <person name="Messina E."/>
            <person name="Smedile F."/>
            <person name="Lopatina A."/>
            <person name="Denaro R."/>
            <person name="Pieper D.H."/>
            <person name="Golyshin P.N."/>
            <person name="Giuliano L."/>
        </authorList>
    </citation>
    <scope>NUCLEOTIDE SEQUENCE [LARGE SCALE GENOMIC DNA]</scope>
    <source>
        <strain evidence="5">78-ME</strain>
    </source>
</reference>
<feature type="transmembrane region" description="Helical" evidence="1">
    <location>
        <begin position="12"/>
        <end position="28"/>
    </location>
</feature>
<dbReference type="AlphaFoldDB" id="S5T7J5"/>
<dbReference type="GO" id="GO:0016020">
    <property type="term" value="C:membrane"/>
    <property type="evidence" value="ECO:0007669"/>
    <property type="project" value="TreeGrafter"/>
</dbReference>
<protein>
    <submittedName>
        <fullName evidence="4">Acyltransferase</fullName>
    </submittedName>
</protein>
<dbReference type="PANTHER" id="PTHR23028:SF53">
    <property type="entry name" value="ACYL_TRANSF_3 DOMAIN-CONTAINING PROTEIN"/>
    <property type="match status" value="1"/>
</dbReference>
<feature type="transmembrane region" description="Helical" evidence="1">
    <location>
        <begin position="75"/>
        <end position="96"/>
    </location>
</feature>
<gene>
    <name evidence="4" type="ORF">CYCME_1428</name>
</gene>
<dbReference type="Pfam" id="PF19040">
    <property type="entry name" value="SGNH"/>
    <property type="match status" value="1"/>
</dbReference>
<dbReference type="GO" id="GO:0009103">
    <property type="term" value="P:lipopolysaccharide biosynthetic process"/>
    <property type="evidence" value="ECO:0007669"/>
    <property type="project" value="TreeGrafter"/>
</dbReference>
<evidence type="ECO:0000313" key="5">
    <source>
        <dbReference type="Proteomes" id="UP000015380"/>
    </source>
</evidence>